<reference evidence="2 3" key="2">
    <citation type="journal article" date="2011" name="ISME J.">
        <title>RNA-seq reveals cooperative metabolic interactions between two termite-gut spirochete species in co-culture.</title>
        <authorList>
            <person name="Rosenthal A.Z."/>
            <person name="Matson E.G."/>
            <person name="Eldar A."/>
            <person name="Leadbetter J.R."/>
        </authorList>
    </citation>
    <scope>NUCLEOTIDE SEQUENCE [LARGE SCALE GENOMIC DNA]</scope>
    <source>
        <strain evidence="3">ATCC BAA-888 / DSM 13862 / ZAS-9</strain>
    </source>
</reference>
<dbReference type="InParanoid" id="F5Y7X5"/>
<dbReference type="PANTHER" id="PTHR18964:SF149">
    <property type="entry name" value="BIFUNCTIONAL UDP-N-ACETYLGLUCOSAMINE 2-EPIMERASE_N-ACETYLMANNOSAMINE KINASE"/>
    <property type="match status" value="1"/>
</dbReference>
<dbReference type="SUPFAM" id="SSF53067">
    <property type="entry name" value="Actin-like ATPase domain"/>
    <property type="match status" value="1"/>
</dbReference>
<name>F5Y7X5_LEAAZ</name>
<dbReference type="InterPro" id="IPR036390">
    <property type="entry name" value="WH_DNA-bd_sf"/>
</dbReference>
<organism evidence="2 3">
    <name type="scientific">Leadbettera azotonutricia (strain ATCC BAA-888 / DSM 13862 / ZAS-9)</name>
    <name type="common">Treponema azotonutricium</name>
    <dbReference type="NCBI Taxonomy" id="545695"/>
    <lineage>
        <taxon>Bacteria</taxon>
        <taxon>Pseudomonadati</taxon>
        <taxon>Spirochaetota</taxon>
        <taxon>Spirochaetia</taxon>
        <taxon>Spirochaetales</taxon>
        <taxon>Breznakiellaceae</taxon>
        <taxon>Leadbettera</taxon>
    </lineage>
</organism>
<dbReference type="eggNOG" id="COG1940">
    <property type="taxonomic scope" value="Bacteria"/>
</dbReference>
<dbReference type="KEGG" id="taz:TREAZ_3392"/>
<keyword evidence="3" id="KW-1185">Reference proteome</keyword>
<dbReference type="RefSeq" id="WP_015712179.1">
    <property type="nucleotide sequence ID" value="NC_015577.1"/>
</dbReference>
<proteinExistence type="inferred from homology"/>
<dbReference type="PANTHER" id="PTHR18964">
    <property type="entry name" value="ROK (REPRESSOR, ORF, KINASE) FAMILY"/>
    <property type="match status" value="1"/>
</dbReference>
<dbReference type="Gene3D" id="1.10.10.10">
    <property type="entry name" value="Winged helix-like DNA-binding domain superfamily/Winged helix DNA-binding domain"/>
    <property type="match status" value="1"/>
</dbReference>
<sequence length="401" mass="43597">MASRGEPRSSISAGVPGTRSNALISKEHNRKLLLRHILNTSVSRIEIASLTGLTRAGAGVIVDSLIKDGFLEEELTKKPGKGRSPKALYIRDTALYAVGINITRSGSSAGICGLNGKIICAKSFPVKHSREETIDLIHNEVKKMLKGLKINPRSVAGAGITTPGPVDSIKGVILKPPDFNHWEFYPIAEIFEEKLGIPAYLENNSIARTIEEQYYGVGKLYEDFINLVVDNGIGGGIVVNMKLIKGVGGCGSELGHITINSQGKRCYCGNPGCLEMYANPKAFVTEAVKAGYKIKSWDEIALRAEAGEAYFKNMVKRMAFYIASGCTSLINLFEPQVIIISGELNQHNTTLIKYIQDEVNKSRINRDVREVAILSSDTDKSQGVMAAATLVFSCYLSSPIR</sequence>
<accession>F5Y7X5</accession>
<gene>
    <name evidence="2" type="ordered locus">TREAZ_3392</name>
</gene>
<dbReference type="FunCoup" id="F5Y7X5">
    <property type="interactions" value="38"/>
</dbReference>
<dbReference type="CDD" id="cd24059">
    <property type="entry name" value="ASKHA_NBD_ROK_TM1224-like"/>
    <property type="match status" value="1"/>
</dbReference>
<dbReference type="SUPFAM" id="SSF46785">
    <property type="entry name" value="Winged helix' DNA-binding domain"/>
    <property type="match status" value="1"/>
</dbReference>
<dbReference type="STRING" id="545695.TREAZ_3392"/>
<dbReference type="EMBL" id="CP001841">
    <property type="protein sequence ID" value="AEF81199.1"/>
    <property type="molecule type" value="Genomic_DNA"/>
</dbReference>
<dbReference type="AlphaFoldDB" id="F5Y7X5"/>
<dbReference type="Gene3D" id="3.30.420.40">
    <property type="match status" value="2"/>
</dbReference>
<dbReference type="Proteomes" id="UP000009222">
    <property type="component" value="Chromosome"/>
</dbReference>
<dbReference type="InterPro" id="IPR043129">
    <property type="entry name" value="ATPase_NBD"/>
</dbReference>
<dbReference type="HOGENOM" id="CLU_036604_13_1_12"/>
<reference evidence="3" key="1">
    <citation type="submission" date="2009-12" db="EMBL/GenBank/DDBJ databases">
        <title>Complete sequence of Treponema azotonutricium strain ZAS-9.</title>
        <authorList>
            <person name="Tetu S.G."/>
            <person name="Matson E."/>
            <person name="Ren Q."/>
            <person name="Seshadri R."/>
            <person name="Elbourne L."/>
            <person name="Hassan K.A."/>
            <person name="Durkin A."/>
            <person name="Radune D."/>
            <person name="Mohamoud Y."/>
            <person name="Shay R."/>
            <person name="Jin S."/>
            <person name="Zhang X."/>
            <person name="Lucey K."/>
            <person name="Ballor N.R."/>
            <person name="Ottesen E."/>
            <person name="Rosenthal R."/>
            <person name="Allen A."/>
            <person name="Leadbetter J.R."/>
            <person name="Paulsen I.T."/>
        </authorList>
    </citation>
    <scope>NUCLEOTIDE SEQUENCE [LARGE SCALE GENOMIC DNA]</scope>
    <source>
        <strain evidence="3">ATCC BAA-888 / DSM 13862 / ZAS-9</strain>
    </source>
</reference>
<evidence type="ECO:0000313" key="2">
    <source>
        <dbReference type="EMBL" id="AEF81199.1"/>
    </source>
</evidence>
<comment type="similarity">
    <text evidence="1">Belongs to the ROK (NagC/XylR) family.</text>
</comment>
<evidence type="ECO:0000313" key="3">
    <source>
        <dbReference type="Proteomes" id="UP000009222"/>
    </source>
</evidence>
<dbReference type="InterPro" id="IPR000600">
    <property type="entry name" value="ROK"/>
</dbReference>
<dbReference type="Pfam" id="PF00480">
    <property type="entry name" value="ROK"/>
    <property type="match status" value="1"/>
</dbReference>
<dbReference type="InterPro" id="IPR036388">
    <property type="entry name" value="WH-like_DNA-bd_sf"/>
</dbReference>
<protein>
    <submittedName>
        <fullName evidence="2">Putative ROK</fullName>
    </submittedName>
</protein>
<evidence type="ECO:0000256" key="1">
    <source>
        <dbReference type="ARBA" id="ARBA00006479"/>
    </source>
</evidence>